<dbReference type="SUPFAM" id="SSF63748">
    <property type="entry name" value="Tudor/PWWP/MBT"/>
    <property type="match status" value="1"/>
</dbReference>
<dbReference type="Gene3D" id="3.30.40.100">
    <property type="match status" value="1"/>
</dbReference>
<feature type="compositionally biased region" description="Polar residues" evidence="4">
    <location>
        <begin position="362"/>
        <end position="392"/>
    </location>
</feature>
<evidence type="ECO:0000256" key="3">
    <source>
        <dbReference type="ARBA" id="ARBA00022833"/>
    </source>
</evidence>
<dbReference type="PANTHER" id="PTHR15999">
    <property type="entry name" value="ZINC FINGER CW-TYPE PWWP DOMAIN PROTEIN 1"/>
    <property type="match status" value="1"/>
</dbReference>
<dbReference type="OrthoDB" id="757982at2759"/>
<dbReference type="AlphaFoldDB" id="A0A9J7DZ80"/>
<evidence type="ECO:0000259" key="5">
    <source>
        <dbReference type="PROSITE" id="PS50812"/>
    </source>
</evidence>
<dbReference type="GO" id="GO:0008270">
    <property type="term" value="F:zinc ion binding"/>
    <property type="evidence" value="ECO:0007669"/>
    <property type="project" value="UniProtKB-KW"/>
</dbReference>
<feature type="compositionally biased region" description="Polar residues" evidence="4">
    <location>
        <begin position="334"/>
        <end position="347"/>
    </location>
</feature>
<keyword evidence="1" id="KW-0479">Metal-binding</keyword>
<accession>A0A9J7DZ80</accession>
<dbReference type="Proteomes" id="UP000301870">
    <property type="component" value="Chromosome 14"/>
</dbReference>
<feature type="domain" description="CW-type" evidence="6">
    <location>
        <begin position="79"/>
        <end position="131"/>
    </location>
</feature>
<keyword evidence="3" id="KW-0862">Zinc</keyword>
<dbReference type="CDD" id="cd20145">
    <property type="entry name" value="PWWP_ZCWPW1"/>
    <property type="match status" value="1"/>
</dbReference>
<dbReference type="Pfam" id="PF07496">
    <property type="entry name" value="zf-CW"/>
    <property type="match status" value="1"/>
</dbReference>
<feature type="region of interest" description="Disordered" evidence="4">
    <location>
        <begin position="315"/>
        <end position="406"/>
    </location>
</feature>
<evidence type="ECO:0000313" key="8">
    <source>
        <dbReference type="RefSeq" id="XP_022820058.1"/>
    </source>
</evidence>
<name>A0A9J7DZ80_SPOLT</name>
<protein>
    <submittedName>
        <fullName evidence="8">Zinc finger CW-type PWWP domain protein 1-like</fullName>
    </submittedName>
</protein>
<evidence type="ECO:0000256" key="2">
    <source>
        <dbReference type="ARBA" id="ARBA00022771"/>
    </source>
</evidence>
<dbReference type="KEGG" id="sliu:111352004"/>
<feature type="domain" description="PWWP" evidence="5">
    <location>
        <begin position="145"/>
        <end position="211"/>
    </location>
</feature>
<keyword evidence="2" id="KW-0863">Zinc-finger</keyword>
<reference evidence="8" key="1">
    <citation type="submission" date="2025-08" db="UniProtKB">
        <authorList>
            <consortium name="RefSeq"/>
        </authorList>
    </citation>
    <scope>IDENTIFICATION</scope>
    <source>
        <strain evidence="8">Ishihara</strain>
        <tissue evidence="8">Whole body</tissue>
    </source>
</reference>
<dbReference type="GeneID" id="111352004"/>
<gene>
    <name evidence="8" type="primary">LOC111352004</name>
</gene>
<dbReference type="Pfam" id="PF00855">
    <property type="entry name" value="PWWP"/>
    <property type="match status" value="1"/>
</dbReference>
<keyword evidence="7" id="KW-1185">Reference proteome</keyword>
<sequence length="406" mass="46933">MIDADLPNEKAFEPVEEAHLPIQQVNMHCQNPIKKLTFAKNVDLSGKTLSQKSSSYKDVLSQPPNGFTHSQKLIWLQKRRTAGLWAQCDDCDRWRYLPFVLDRHELPVKWYCWMNADKEFASCSVPEAPLRLHDEEDLIHSEYAAGSLVLARLGGWPWWPAMVDDCPDTEQYYWLDGFSDIPTHYNVVFFDAMEATRAWIAPEQLKPYSQNKNILKCFLKDKKYNKRLKAAISQGNEAEKLSLEKRLERFSFIARHKGVIFSPKKMKKTDIEKYKKQFKRKFNIDFPIESSESDDDYVAETTSKKDKNVIILGTPKRTRREKNSHFRDEEQNEESNLTTSVKPSNLKLNECALDSDKPPNSMLVQIGSTDPGSIDNDTSATYVPEEPSQTELSIRMETPNSDDFDF</sequence>
<evidence type="ECO:0000259" key="6">
    <source>
        <dbReference type="PROSITE" id="PS51050"/>
    </source>
</evidence>
<dbReference type="Gene3D" id="2.30.30.140">
    <property type="match status" value="1"/>
</dbReference>
<dbReference type="InterPro" id="IPR000313">
    <property type="entry name" value="PWWP_dom"/>
</dbReference>
<dbReference type="RefSeq" id="XP_022820058.1">
    <property type="nucleotide sequence ID" value="XM_022964290.1"/>
</dbReference>
<dbReference type="PROSITE" id="PS50812">
    <property type="entry name" value="PWWP"/>
    <property type="match status" value="1"/>
</dbReference>
<dbReference type="PANTHER" id="PTHR15999:SF2">
    <property type="entry name" value="ZINC FINGER CW-TYPE PWWP DOMAIN PROTEIN 1"/>
    <property type="match status" value="1"/>
</dbReference>
<dbReference type="InterPro" id="IPR011124">
    <property type="entry name" value="Znf_CW"/>
</dbReference>
<proteinExistence type="predicted"/>
<dbReference type="PROSITE" id="PS51050">
    <property type="entry name" value="ZF_CW"/>
    <property type="match status" value="1"/>
</dbReference>
<dbReference type="InterPro" id="IPR042778">
    <property type="entry name" value="ZCWPW1/ZCWPW2"/>
</dbReference>
<evidence type="ECO:0000256" key="1">
    <source>
        <dbReference type="ARBA" id="ARBA00022723"/>
    </source>
</evidence>
<dbReference type="GO" id="GO:0005634">
    <property type="term" value="C:nucleus"/>
    <property type="evidence" value="ECO:0007669"/>
    <property type="project" value="TreeGrafter"/>
</dbReference>
<dbReference type="SMART" id="SM00293">
    <property type="entry name" value="PWWP"/>
    <property type="match status" value="1"/>
</dbReference>
<organism evidence="7 8">
    <name type="scientific">Spodoptera litura</name>
    <name type="common">Asian cotton leafworm</name>
    <dbReference type="NCBI Taxonomy" id="69820"/>
    <lineage>
        <taxon>Eukaryota</taxon>
        <taxon>Metazoa</taxon>
        <taxon>Ecdysozoa</taxon>
        <taxon>Arthropoda</taxon>
        <taxon>Hexapoda</taxon>
        <taxon>Insecta</taxon>
        <taxon>Pterygota</taxon>
        <taxon>Neoptera</taxon>
        <taxon>Endopterygota</taxon>
        <taxon>Lepidoptera</taxon>
        <taxon>Glossata</taxon>
        <taxon>Ditrysia</taxon>
        <taxon>Noctuoidea</taxon>
        <taxon>Noctuidae</taxon>
        <taxon>Amphipyrinae</taxon>
        <taxon>Spodoptera</taxon>
    </lineage>
</organism>
<evidence type="ECO:0000256" key="4">
    <source>
        <dbReference type="SAM" id="MobiDB-lite"/>
    </source>
</evidence>
<evidence type="ECO:0000313" key="7">
    <source>
        <dbReference type="Proteomes" id="UP000301870"/>
    </source>
</evidence>